<dbReference type="PANTHER" id="PTHR33884">
    <property type="entry name" value="UPF0410 PROTEIN YMGE"/>
    <property type="match status" value="1"/>
</dbReference>
<comment type="similarity">
    <text evidence="2">Belongs to the UPF0410 family.</text>
</comment>
<dbReference type="PANTHER" id="PTHR33884:SF7">
    <property type="entry name" value="BSL8023 PROTEIN"/>
    <property type="match status" value="1"/>
</dbReference>
<dbReference type="OrthoDB" id="9811343at2"/>
<name>A0A158J3A5_9BURK</name>
<evidence type="ECO:0000256" key="4">
    <source>
        <dbReference type="ARBA" id="ARBA00022692"/>
    </source>
</evidence>
<evidence type="ECO:0000256" key="2">
    <source>
        <dbReference type="ARBA" id="ARBA00011006"/>
    </source>
</evidence>
<keyword evidence="3" id="KW-1003">Cell membrane</keyword>
<comment type="caution">
    <text evidence="8">The sequence shown here is derived from an EMBL/GenBank/DDBJ whole genome shotgun (WGS) entry which is preliminary data.</text>
</comment>
<feature type="transmembrane region" description="Helical" evidence="7">
    <location>
        <begin position="60"/>
        <end position="79"/>
    </location>
</feature>
<organism evidence="8 9">
    <name type="scientific">Caballeronia terrestris</name>
    <dbReference type="NCBI Taxonomy" id="1226301"/>
    <lineage>
        <taxon>Bacteria</taxon>
        <taxon>Pseudomonadati</taxon>
        <taxon>Pseudomonadota</taxon>
        <taxon>Betaproteobacteria</taxon>
        <taxon>Burkholderiales</taxon>
        <taxon>Burkholderiaceae</taxon>
        <taxon>Caballeronia</taxon>
    </lineage>
</organism>
<keyword evidence="5 7" id="KW-1133">Transmembrane helix</keyword>
<reference evidence="8" key="1">
    <citation type="submission" date="2016-01" db="EMBL/GenBank/DDBJ databases">
        <authorList>
            <person name="Peeters C."/>
        </authorList>
    </citation>
    <scope>NUCLEOTIDE SEQUENCE [LARGE SCALE GENOMIC DNA]</scope>
    <source>
        <strain evidence="8">LMG 22937</strain>
    </source>
</reference>
<sequence>MFAFIGTLIVGLVVGLIARAVKPGDDRMGWILTIVLGIAGSLIAGYVGRALGWYQPGQPAGWIASVIGAIILLVLWGLFTKRRA</sequence>
<proteinExistence type="inferred from homology"/>
<dbReference type="Pfam" id="PF04226">
    <property type="entry name" value="Transgly_assoc"/>
    <property type="match status" value="1"/>
</dbReference>
<evidence type="ECO:0000256" key="6">
    <source>
        <dbReference type="ARBA" id="ARBA00023136"/>
    </source>
</evidence>
<keyword evidence="4 7" id="KW-0812">Transmembrane</keyword>
<evidence type="ECO:0000313" key="9">
    <source>
        <dbReference type="Proteomes" id="UP000054925"/>
    </source>
</evidence>
<dbReference type="GO" id="GO:0005886">
    <property type="term" value="C:plasma membrane"/>
    <property type="evidence" value="ECO:0007669"/>
    <property type="project" value="UniProtKB-SubCell"/>
</dbReference>
<keyword evidence="6 7" id="KW-0472">Membrane</keyword>
<dbReference type="RefSeq" id="WP_087657258.1">
    <property type="nucleotide sequence ID" value="NZ_FCOL02000017.1"/>
</dbReference>
<keyword evidence="9" id="KW-1185">Reference proteome</keyword>
<evidence type="ECO:0000313" key="8">
    <source>
        <dbReference type="EMBL" id="SAL63235.1"/>
    </source>
</evidence>
<evidence type="ECO:0000256" key="1">
    <source>
        <dbReference type="ARBA" id="ARBA00004651"/>
    </source>
</evidence>
<accession>A0A158J3A5</accession>
<comment type="subcellular location">
    <subcellularLocation>
        <location evidence="1">Cell membrane</location>
        <topology evidence="1">Multi-pass membrane protein</topology>
    </subcellularLocation>
</comment>
<dbReference type="EMBL" id="FCOL02000017">
    <property type="protein sequence ID" value="SAL63235.1"/>
    <property type="molecule type" value="Genomic_DNA"/>
</dbReference>
<feature type="transmembrane region" description="Helical" evidence="7">
    <location>
        <begin position="30"/>
        <end position="48"/>
    </location>
</feature>
<dbReference type="AlphaFoldDB" id="A0A158J3A5"/>
<protein>
    <submittedName>
        <fullName evidence="8">Transglycosylase-associated protein</fullName>
    </submittedName>
</protein>
<dbReference type="InterPro" id="IPR007341">
    <property type="entry name" value="Transgly_assoc"/>
</dbReference>
<gene>
    <name evidence="8" type="ORF">AWB67_03268</name>
</gene>
<evidence type="ECO:0000256" key="5">
    <source>
        <dbReference type="ARBA" id="ARBA00022989"/>
    </source>
</evidence>
<evidence type="ECO:0000256" key="7">
    <source>
        <dbReference type="SAM" id="Phobius"/>
    </source>
</evidence>
<evidence type="ECO:0000256" key="3">
    <source>
        <dbReference type="ARBA" id="ARBA00022475"/>
    </source>
</evidence>
<dbReference type="Proteomes" id="UP000054925">
    <property type="component" value="Unassembled WGS sequence"/>
</dbReference>